<evidence type="ECO:0000313" key="2">
    <source>
        <dbReference type="Proteomes" id="UP001225316"/>
    </source>
</evidence>
<dbReference type="RefSeq" id="WP_308950653.1">
    <property type="nucleotide sequence ID" value="NZ_JARXHW010000026.1"/>
</dbReference>
<reference evidence="1 2" key="1">
    <citation type="submission" date="2023-04" db="EMBL/GenBank/DDBJ databases">
        <title>A novel bacteria isolated from coastal sediment.</title>
        <authorList>
            <person name="Liu X.-J."/>
            <person name="Du Z.-J."/>
        </authorList>
    </citation>
    <scope>NUCLEOTIDE SEQUENCE [LARGE SCALE GENOMIC DNA]</scope>
    <source>
        <strain evidence="1 2">SDUM461003</strain>
    </source>
</reference>
<accession>A0ABU1AVR4</accession>
<evidence type="ECO:0000313" key="1">
    <source>
        <dbReference type="EMBL" id="MDQ8208176.1"/>
    </source>
</evidence>
<evidence type="ECO:0008006" key="3">
    <source>
        <dbReference type="Google" id="ProtNLM"/>
    </source>
</evidence>
<dbReference type="Proteomes" id="UP001225316">
    <property type="component" value="Unassembled WGS sequence"/>
</dbReference>
<comment type="caution">
    <text evidence="1">The sequence shown here is derived from an EMBL/GenBank/DDBJ whole genome shotgun (WGS) entry which is preliminary data.</text>
</comment>
<keyword evidence="2" id="KW-1185">Reference proteome</keyword>
<gene>
    <name evidence="1" type="ORF">QEH52_11695</name>
</gene>
<proteinExistence type="predicted"/>
<protein>
    <recommendedName>
        <fullName evidence="3">Lipocalin-like domain-containing protein</fullName>
    </recommendedName>
</protein>
<dbReference type="EMBL" id="JARXHW010000026">
    <property type="protein sequence ID" value="MDQ8208176.1"/>
    <property type="molecule type" value="Genomic_DNA"/>
</dbReference>
<organism evidence="1 2">
    <name type="scientific">Thalassobacterium maritimum</name>
    <dbReference type="NCBI Taxonomy" id="3041265"/>
    <lineage>
        <taxon>Bacteria</taxon>
        <taxon>Pseudomonadati</taxon>
        <taxon>Verrucomicrobiota</taxon>
        <taxon>Opitutia</taxon>
        <taxon>Puniceicoccales</taxon>
        <taxon>Coraliomargaritaceae</taxon>
        <taxon>Thalassobacterium</taxon>
    </lineage>
</organism>
<name>A0ABU1AVR4_9BACT</name>
<sequence>MDWFVDNSDHNNMDTVWSRPVRPEDGLRYSWAEEPVYDDQLSNLTTIVFDGYYNDLIIFTLSEQHGLDLKEKEFKFNLNEDGSPTLVSFKGMVLKIIEVDNLGLTYEWVKLG</sequence>